<dbReference type="AlphaFoldDB" id="A0A397W566"/>
<keyword evidence="1" id="KW-0472">Membrane</keyword>
<evidence type="ECO:0000256" key="1">
    <source>
        <dbReference type="SAM" id="Phobius"/>
    </source>
</evidence>
<feature type="transmembrane region" description="Helical" evidence="1">
    <location>
        <begin position="87"/>
        <end position="106"/>
    </location>
</feature>
<evidence type="ECO:0000313" key="2">
    <source>
        <dbReference type="EMBL" id="RIB29388.1"/>
    </source>
</evidence>
<proteinExistence type="predicted"/>
<evidence type="ECO:0000313" key="3">
    <source>
        <dbReference type="Proteomes" id="UP000266673"/>
    </source>
</evidence>
<organism evidence="2 3">
    <name type="scientific">Gigaspora rosea</name>
    <dbReference type="NCBI Taxonomy" id="44941"/>
    <lineage>
        <taxon>Eukaryota</taxon>
        <taxon>Fungi</taxon>
        <taxon>Fungi incertae sedis</taxon>
        <taxon>Mucoromycota</taxon>
        <taxon>Glomeromycotina</taxon>
        <taxon>Glomeromycetes</taxon>
        <taxon>Diversisporales</taxon>
        <taxon>Gigasporaceae</taxon>
        <taxon>Gigaspora</taxon>
    </lineage>
</organism>
<sequence>MSFEPREYPFPSNQEEIYYNDLYPISFQSSPKNEYSSFPNSLNEDALVFSQDFLASESLTNELEVCKKNVNILEKYINNTANDQYKFYIWPFTLSFIFNLFLYYFYHNFKDYAYLFIYF</sequence>
<keyword evidence="1" id="KW-1133">Transmembrane helix</keyword>
<keyword evidence="1" id="KW-0812">Transmembrane</keyword>
<keyword evidence="3" id="KW-1185">Reference proteome</keyword>
<protein>
    <submittedName>
        <fullName evidence="2">Uncharacterized protein</fullName>
    </submittedName>
</protein>
<dbReference type="Proteomes" id="UP000266673">
    <property type="component" value="Unassembled WGS sequence"/>
</dbReference>
<dbReference type="EMBL" id="QKWP01000039">
    <property type="protein sequence ID" value="RIB29388.1"/>
    <property type="molecule type" value="Genomic_DNA"/>
</dbReference>
<gene>
    <name evidence="2" type="ORF">C2G38_2155457</name>
</gene>
<reference evidence="2 3" key="1">
    <citation type="submission" date="2018-06" db="EMBL/GenBank/DDBJ databases">
        <title>Comparative genomics reveals the genomic features of Rhizophagus irregularis, R. cerebriforme, R. diaphanum and Gigaspora rosea, and their symbiotic lifestyle signature.</title>
        <authorList>
            <person name="Morin E."/>
            <person name="San Clemente H."/>
            <person name="Chen E.C.H."/>
            <person name="De La Providencia I."/>
            <person name="Hainaut M."/>
            <person name="Kuo A."/>
            <person name="Kohler A."/>
            <person name="Murat C."/>
            <person name="Tang N."/>
            <person name="Roy S."/>
            <person name="Loubradou J."/>
            <person name="Henrissat B."/>
            <person name="Grigoriev I.V."/>
            <person name="Corradi N."/>
            <person name="Roux C."/>
            <person name="Martin F.M."/>
        </authorList>
    </citation>
    <scope>NUCLEOTIDE SEQUENCE [LARGE SCALE GENOMIC DNA]</scope>
    <source>
        <strain evidence="2 3">DAOM 194757</strain>
    </source>
</reference>
<accession>A0A397W566</accession>
<name>A0A397W566_9GLOM</name>
<comment type="caution">
    <text evidence="2">The sequence shown here is derived from an EMBL/GenBank/DDBJ whole genome shotgun (WGS) entry which is preliminary data.</text>
</comment>
<dbReference type="OrthoDB" id="2425595at2759"/>